<name>A0A0S4IX49_BODSA</name>
<evidence type="ECO:0000313" key="4">
    <source>
        <dbReference type="Proteomes" id="UP000051952"/>
    </source>
</evidence>
<keyword evidence="1" id="KW-0472">Membrane</keyword>
<organism evidence="3 4">
    <name type="scientific">Bodo saltans</name>
    <name type="common">Flagellated protozoan</name>
    <dbReference type="NCBI Taxonomy" id="75058"/>
    <lineage>
        <taxon>Eukaryota</taxon>
        <taxon>Discoba</taxon>
        <taxon>Euglenozoa</taxon>
        <taxon>Kinetoplastea</taxon>
        <taxon>Metakinetoplastina</taxon>
        <taxon>Eubodonida</taxon>
        <taxon>Bodonidae</taxon>
        <taxon>Bodo</taxon>
    </lineage>
</organism>
<keyword evidence="1" id="KW-1133">Transmembrane helix</keyword>
<dbReference type="Proteomes" id="UP000051952">
    <property type="component" value="Unassembled WGS sequence"/>
</dbReference>
<gene>
    <name evidence="3" type="ORF">BSAL_72550</name>
</gene>
<dbReference type="EMBL" id="CYKH01000586">
    <property type="protein sequence ID" value="CUG06402.1"/>
    <property type="molecule type" value="Genomic_DNA"/>
</dbReference>
<feature type="chain" id="PRO_5006621651" evidence="2">
    <location>
        <begin position="34"/>
        <end position="190"/>
    </location>
</feature>
<keyword evidence="1" id="KW-0812">Transmembrane</keyword>
<feature type="transmembrane region" description="Helical" evidence="1">
    <location>
        <begin position="127"/>
        <end position="148"/>
    </location>
</feature>
<feature type="transmembrane region" description="Helical" evidence="1">
    <location>
        <begin position="154"/>
        <end position="173"/>
    </location>
</feature>
<dbReference type="AlphaFoldDB" id="A0A0S4IX49"/>
<sequence>MHNEYCRRGILPLACYRSLVLFVLVDRLARTSCKGGQPTRPHTHIFIFHRSSSLAYILPATTRKCHHHMNVVVELVVSFAQYFSTIVNIPEINFPESWKAPIRYVAAININLDLFSTWFPSLNDIRVYFMFLSVVGPLVFVVAGLLFLNEKRVVLWYLLVVFGIMVTLAGLLGQISHTFFPPQLASVIII</sequence>
<evidence type="ECO:0000256" key="2">
    <source>
        <dbReference type="SAM" id="SignalP"/>
    </source>
</evidence>
<evidence type="ECO:0000313" key="3">
    <source>
        <dbReference type="EMBL" id="CUG06402.1"/>
    </source>
</evidence>
<evidence type="ECO:0000256" key="1">
    <source>
        <dbReference type="SAM" id="Phobius"/>
    </source>
</evidence>
<proteinExistence type="predicted"/>
<protein>
    <submittedName>
        <fullName evidence="3">GPI-anchored surface protein, putative</fullName>
    </submittedName>
</protein>
<reference evidence="4" key="1">
    <citation type="submission" date="2015-09" db="EMBL/GenBank/DDBJ databases">
        <authorList>
            <consortium name="Pathogen Informatics"/>
        </authorList>
    </citation>
    <scope>NUCLEOTIDE SEQUENCE [LARGE SCALE GENOMIC DNA]</scope>
    <source>
        <strain evidence="4">Lake Konstanz</strain>
    </source>
</reference>
<keyword evidence="4" id="KW-1185">Reference proteome</keyword>
<keyword evidence="2" id="KW-0732">Signal</keyword>
<feature type="signal peptide" evidence="2">
    <location>
        <begin position="1"/>
        <end position="33"/>
    </location>
</feature>
<accession>A0A0S4IX49</accession>
<dbReference type="VEuPathDB" id="TriTrypDB:BSAL_72550"/>